<protein>
    <submittedName>
        <fullName evidence="7">Subtilisin-like protein</fullName>
    </submittedName>
</protein>
<evidence type="ECO:0000256" key="4">
    <source>
        <dbReference type="ARBA" id="ARBA00022825"/>
    </source>
</evidence>
<dbReference type="GO" id="GO:0006508">
    <property type="term" value="P:proteolysis"/>
    <property type="evidence" value="ECO:0007669"/>
    <property type="project" value="UniProtKB-KW"/>
</dbReference>
<feature type="active site" description="Charge relay system" evidence="5">
    <location>
        <position position="98"/>
    </location>
</feature>
<feature type="domain" description="Peptidase S8/S53" evidence="6">
    <location>
        <begin position="51"/>
        <end position="275"/>
    </location>
</feature>
<dbReference type="InterPro" id="IPR015500">
    <property type="entry name" value="Peptidase_S8_subtilisin-rel"/>
</dbReference>
<evidence type="ECO:0000313" key="7">
    <source>
        <dbReference type="EMBL" id="KAF2733134.1"/>
    </source>
</evidence>
<dbReference type="InterPro" id="IPR051048">
    <property type="entry name" value="Peptidase_S8/S53_subtilisin"/>
</dbReference>
<evidence type="ECO:0000256" key="3">
    <source>
        <dbReference type="ARBA" id="ARBA00022801"/>
    </source>
</evidence>
<dbReference type="SUPFAM" id="SSF52743">
    <property type="entry name" value="Subtilisin-like"/>
    <property type="match status" value="1"/>
</dbReference>
<keyword evidence="8" id="KW-1185">Reference proteome</keyword>
<dbReference type="Proteomes" id="UP000799444">
    <property type="component" value="Unassembled WGS sequence"/>
</dbReference>
<dbReference type="Gene3D" id="3.40.50.200">
    <property type="entry name" value="Peptidase S8/S53 domain"/>
    <property type="match status" value="1"/>
</dbReference>
<sequence length="341" mass="37359">MVADVPSAGSTDWQTDQLFRLGGLESESAKQWFNDLRSDAHRVVDSRPQIGRRTRVAVLDSGIDWSHPCFQDAIAESRIVAKSFLQQGIPGDVDSNGHGTHTAHLVLKTTPHSKLFIARVYEHGTEEEFDNNISSVVQAIKWATEQNVDIITMSLGYRCENASIKAALRDAFHKGIILFAAASNSGVNPRFPISFPANIRQVICIHSSDGDGNPSLRNPPSTHDCNLAILGEGVAAAWPQDLFTEREDKLRVASGSSVATPIAAGLAALIIEYASQGGSALEIVTKWKRLKHCDEIRKLFQSMTRERAGYLSIAPSSLFDYHGEDMHQRVCGRIADILDSL</sequence>
<dbReference type="PROSITE" id="PS51892">
    <property type="entry name" value="SUBTILASE"/>
    <property type="match status" value="1"/>
</dbReference>
<dbReference type="PROSITE" id="PS00136">
    <property type="entry name" value="SUBTILASE_ASP"/>
    <property type="match status" value="1"/>
</dbReference>
<accession>A0A9P4QUV4</accession>
<dbReference type="Pfam" id="PF00082">
    <property type="entry name" value="Peptidase_S8"/>
    <property type="match status" value="1"/>
</dbReference>
<feature type="active site" description="Charge relay system" evidence="5">
    <location>
        <position position="257"/>
    </location>
</feature>
<dbReference type="OrthoDB" id="206201at2759"/>
<proteinExistence type="inferred from homology"/>
<keyword evidence="2 5" id="KW-0645">Protease</keyword>
<dbReference type="GO" id="GO:0004252">
    <property type="term" value="F:serine-type endopeptidase activity"/>
    <property type="evidence" value="ECO:0007669"/>
    <property type="project" value="UniProtKB-UniRule"/>
</dbReference>
<evidence type="ECO:0000313" key="8">
    <source>
        <dbReference type="Proteomes" id="UP000799444"/>
    </source>
</evidence>
<name>A0A9P4QUV4_9PLEO</name>
<dbReference type="AlphaFoldDB" id="A0A9P4QUV4"/>
<organism evidence="7 8">
    <name type="scientific">Polyplosphaeria fusca</name>
    <dbReference type="NCBI Taxonomy" id="682080"/>
    <lineage>
        <taxon>Eukaryota</taxon>
        <taxon>Fungi</taxon>
        <taxon>Dikarya</taxon>
        <taxon>Ascomycota</taxon>
        <taxon>Pezizomycotina</taxon>
        <taxon>Dothideomycetes</taxon>
        <taxon>Pleosporomycetidae</taxon>
        <taxon>Pleosporales</taxon>
        <taxon>Tetraplosphaeriaceae</taxon>
        <taxon>Polyplosphaeria</taxon>
    </lineage>
</organism>
<evidence type="ECO:0000256" key="2">
    <source>
        <dbReference type="ARBA" id="ARBA00022670"/>
    </source>
</evidence>
<reference evidence="7" key="1">
    <citation type="journal article" date="2020" name="Stud. Mycol.">
        <title>101 Dothideomycetes genomes: a test case for predicting lifestyles and emergence of pathogens.</title>
        <authorList>
            <person name="Haridas S."/>
            <person name="Albert R."/>
            <person name="Binder M."/>
            <person name="Bloem J."/>
            <person name="Labutti K."/>
            <person name="Salamov A."/>
            <person name="Andreopoulos B."/>
            <person name="Baker S."/>
            <person name="Barry K."/>
            <person name="Bills G."/>
            <person name="Bluhm B."/>
            <person name="Cannon C."/>
            <person name="Castanera R."/>
            <person name="Culley D."/>
            <person name="Daum C."/>
            <person name="Ezra D."/>
            <person name="Gonzalez J."/>
            <person name="Henrissat B."/>
            <person name="Kuo A."/>
            <person name="Liang C."/>
            <person name="Lipzen A."/>
            <person name="Lutzoni F."/>
            <person name="Magnuson J."/>
            <person name="Mondo S."/>
            <person name="Nolan M."/>
            <person name="Ohm R."/>
            <person name="Pangilinan J."/>
            <person name="Park H.-J."/>
            <person name="Ramirez L."/>
            <person name="Alfaro M."/>
            <person name="Sun H."/>
            <person name="Tritt A."/>
            <person name="Yoshinaga Y."/>
            <person name="Zwiers L.-H."/>
            <person name="Turgeon B."/>
            <person name="Goodwin S."/>
            <person name="Spatafora J."/>
            <person name="Crous P."/>
            <person name="Grigoriev I."/>
        </authorList>
    </citation>
    <scope>NUCLEOTIDE SEQUENCE</scope>
    <source>
        <strain evidence="7">CBS 125425</strain>
    </source>
</reference>
<dbReference type="PRINTS" id="PR00723">
    <property type="entry name" value="SUBTILISIN"/>
</dbReference>
<dbReference type="PANTHER" id="PTHR43399:SF4">
    <property type="entry name" value="CELL WALL-ASSOCIATED PROTEASE"/>
    <property type="match status" value="1"/>
</dbReference>
<dbReference type="PANTHER" id="PTHR43399">
    <property type="entry name" value="SUBTILISIN-RELATED"/>
    <property type="match status" value="1"/>
</dbReference>
<dbReference type="InterPro" id="IPR036852">
    <property type="entry name" value="Peptidase_S8/S53_dom_sf"/>
</dbReference>
<dbReference type="EMBL" id="ML996166">
    <property type="protein sequence ID" value="KAF2733134.1"/>
    <property type="molecule type" value="Genomic_DNA"/>
</dbReference>
<evidence type="ECO:0000256" key="5">
    <source>
        <dbReference type="PROSITE-ProRule" id="PRU01240"/>
    </source>
</evidence>
<feature type="active site" description="Charge relay system" evidence="5">
    <location>
        <position position="60"/>
    </location>
</feature>
<keyword evidence="4 5" id="KW-0720">Serine protease</keyword>
<comment type="caution">
    <text evidence="7">The sequence shown here is derived from an EMBL/GenBank/DDBJ whole genome shotgun (WGS) entry which is preliminary data.</text>
</comment>
<keyword evidence="3 5" id="KW-0378">Hydrolase</keyword>
<dbReference type="InterPro" id="IPR000209">
    <property type="entry name" value="Peptidase_S8/S53_dom"/>
</dbReference>
<evidence type="ECO:0000259" key="6">
    <source>
        <dbReference type="Pfam" id="PF00082"/>
    </source>
</evidence>
<comment type="similarity">
    <text evidence="1 5">Belongs to the peptidase S8 family.</text>
</comment>
<gene>
    <name evidence="7" type="ORF">EJ04DRAFT_606586</name>
</gene>
<evidence type="ECO:0000256" key="1">
    <source>
        <dbReference type="ARBA" id="ARBA00011073"/>
    </source>
</evidence>
<dbReference type="InterPro" id="IPR023827">
    <property type="entry name" value="Peptidase_S8_Asp-AS"/>
</dbReference>